<dbReference type="Pfam" id="PF06611">
    <property type="entry name" value="DUF1145"/>
    <property type="match status" value="1"/>
</dbReference>
<evidence type="ECO:0000313" key="2">
    <source>
        <dbReference type="EMBL" id="MDA7088656.1"/>
    </source>
</evidence>
<protein>
    <submittedName>
        <fullName evidence="2">DUF1145 domain-containing protein</fullName>
    </submittedName>
</protein>
<gene>
    <name evidence="2" type="ORF">PH586_19940</name>
</gene>
<organism evidence="2 3">
    <name type="scientific">Pseudomonas aestuarii</name>
    <dbReference type="NCBI Taxonomy" id="3018340"/>
    <lineage>
        <taxon>Bacteria</taxon>
        <taxon>Pseudomonadati</taxon>
        <taxon>Pseudomonadota</taxon>
        <taxon>Gammaproteobacteria</taxon>
        <taxon>Pseudomonadales</taxon>
        <taxon>Pseudomonadaceae</taxon>
        <taxon>Pseudomonas</taxon>
    </lineage>
</organism>
<evidence type="ECO:0000313" key="3">
    <source>
        <dbReference type="Proteomes" id="UP001212042"/>
    </source>
</evidence>
<keyword evidence="3" id="KW-1185">Reference proteome</keyword>
<comment type="caution">
    <text evidence="2">The sequence shown here is derived from an EMBL/GenBank/DDBJ whole genome shotgun (WGS) entry which is preliminary data.</text>
</comment>
<feature type="transmembrane region" description="Helical" evidence="1">
    <location>
        <begin position="31"/>
        <end position="53"/>
    </location>
</feature>
<proteinExistence type="predicted"/>
<name>A0ABT4XKA3_9PSED</name>
<reference evidence="2 3" key="1">
    <citation type="submission" date="2023-01" db="EMBL/GenBank/DDBJ databases">
        <title>Pseudomonas SA3-5T sp. nov., isolated from tidal flat sediment.</title>
        <authorList>
            <person name="Kim H.S."/>
            <person name="Kim J.-S."/>
            <person name="Suh M.K."/>
            <person name="Eom M.K."/>
            <person name="Lee J.-S."/>
        </authorList>
    </citation>
    <scope>NUCLEOTIDE SEQUENCE [LARGE SCALE GENOMIC DNA]</scope>
    <source>
        <strain evidence="2 3">SA3-5</strain>
    </source>
</reference>
<dbReference type="EMBL" id="JAQJZJ010000011">
    <property type="protein sequence ID" value="MDA7088656.1"/>
    <property type="molecule type" value="Genomic_DNA"/>
</dbReference>
<keyword evidence="1" id="KW-0812">Transmembrane</keyword>
<dbReference type="PANTHER" id="PTHR38775:SF1">
    <property type="entry name" value="INNER MEMBRANE PROTEIN"/>
    <property type="match status" value="1"/>
</dbReference>
<keyword evidence="1" id="KW-1133">Transmembrane helix</keyword>
<dbReference type="Proteomes" id="UP001212042">
    <property type="component" value="Unassembled WGS sequence"/>
</dbReference>
<accession>A0ABT4XKA3</accession>
<dbReference type="PANTHER" id="PTHR38775">
    <property type="entry name" value="INNER MEMBRANE PROTEIN-RELATED"/>
    <property type="match status" value="1"/>
</dbReference>
<sequence>MKILLGLGKVLTALFWGVVLANLINPFAQPFALLLNMAGALLVLVHGLELWLFNERMNGRARLGLERVQVLLFGIFHLQGLSLAPAQPVSAALAQVEVEHA</sequence>
<dbReference type="RefSeq" id="WP_271349549.1">
    <property type="nucleotide sequence ID" value="NZ_JAQJZJ010000011.1"/>
</dbReference>
<dbReference type="InterPro" id="IPR009525">
    <property type="entry name" value="DUF1145"/>
</dbReference>
<keyword evidence="1" id="KW-0472">Membrane</keyword>
<evidence type="ECO:0000256" key="1">
    <source>
        <dbReference type="SAM" id="Phobius"/>
    </source>
</evidence>